<name>A0ABW1J5Y3_9PSEU</name>
<dbReference type="EMBL" id="JBHSQW010000035">
    <property type="protein sequence ID" value="MFC5996239.1"/>
    <property type="molecule type" value="Genomic_DNA"/>
</dbReference>
<organism evidence="1 2">
    <name type="scientific">Pseudonocardia hispaniensis</name>
    <dbReference type="NCBI Taxonomy" id="904933"/>
    <lineage>
        <taxon>Bacteria</taxon>
        <taxon>Bacillati</taxon>
        <taxon>Actinomycetota</taxon>
        <taxon>Actinomycetes</taxon>
        <taxon>Pseudonocardiales</taxon>
        <taxon>Pseudonocardiaceae</taxon>
        <taxon>Pseudonocardia</taxon>
    </lineage>
</organism>
<gene>
    <name evidence="1" type="ORF">ACFQE5_18700</name>
</gene>
<comment type="caution">
    <text evidence="1">The sequence shown here is derived from an EMBL/GenBank/DDBJ whole genome shotgun (WGS) entry which is preliminary data.</text>
</comment>
<dbReference type="RefSeq" id="WP_379586766.1">
    <property type="nucleotide sequence ID" value="NZ_JBHSQW010000035.1"/>
</dbReference>
<sequence length="49" mass="5541">MPRDHAVLRSVSPLRLRLAEWAHSRRRTHLHTRIHVLAAVLGLAVGSIL</sequence>
<evidence type="ECO:0000313" key="1">
    <source>
        <dbReference type="EMBL" id="MFC5996239.1"/>
    </source>
</evidence>
<reference evidence="2" key="1">
    <citation type="journal article" date="2019" name="Int. J. Syst. Evol. Microbiol.">
        <title>The Global Catalogue of Microorganisms (GCM) 10K type strain sequencing project: providing services to taxonomists for standard genome sequencing and annotation.</title>
        <authorList>
            <consortium name="The Broad Institute Genomics Platform"/>
            <consortium name="The Broad Institute Genome Sequencing Center for Infectious Disease"/>
            <person name="Wu L."/>
            <person name="Ma J."/>
        </authorList>
    </citation>
    <scope>NUCLEOTIDE SEQUENCE [LARGE SCALE GENOMIC DNA]</scope>
    <source>
        <strain evidence="2">CCM 8391</strain>
    </source>
</reference>
<proteinExistence type="predicted"/>
<evidence type="ECO:0000313" key="2">
    <source>
        <dbReference type="Proteomes" id="UP001596302"/>
    </source>
</evidence>
<protein>
    <submittedName>
        <fullName evidence="1">Uncharacterized protein</fullName>
    </submittedName>
</protein>
<accession>A0ABW1J5Y3</accession>
<dbReference type="Proteomes" id="UP001596302">
    <property type="component" value="Unassembled WGS sequence"/>
</dbReference>
<keyword evidence="2" id="KW-1185">Reference proteome</keyword>